<dbReference type="InterPro" id="IPR000980">
    <property type="entry name" value="SH2"/>
</dbReference>
<dbReference type="Proteomes" id="UP000327493">
    <property type="component" value="Chromosome 11"/>
</dbReference>
<keyword evidence="4" id="KW-1185">Reference proteome</keyword>
<dbReference type="Gene3D" id="3.30.505.10">
    <property type="entry name" value="SH2 domain"/>
    <property type="match status" value="1"/>
</dbReference>
<dbReference type="Pfam" id="PF00017">
    <property type="entry name" value="SH2"/>
    <property type="match status" value="1"/>
</dbReference>
<keyword evidence="1" id="KW-0727">SH2 domain</keyword>
<dbReference type="GO" id="GO:0003700">
    <property type="term" value="F:DNA-binding transcription factor activity"/>
    <property type="evidence" value="ECO:0007669"/>
    <property type="project" value="InterPro"/>
</dbReference>
<dbReference type="InterPro" id="IPR001217">
    <property type="entry name" value="STAT"/>
</dbReference>
<proteinExistence type="predicted"/>
<dbReference type="FunFam" id="3.30.505.10:FF:000003">
    <property type="entry name" value="Signal transducer and activator of transcription"/>
    <property type="match status" value="1"/>
</dbReference>
<sequence>MERCLLKDRWPGTFLLRFSESHLGGITFTWVEHNDNGEVKFNSVEPYTKNRLSALPFADIIRDYKVISDGVVPENPLKFLYPDIPKDEAFGRLYNSQPSK</sequence>
<name>A0A5J5D9U0_9PERO</name>
<accession>A0A5J5D9U0</accession>
<evidence type="ECO:0000256" key="1">
    <source>
        <dbReference type="ARBA" id="ARBA00022999"/>
    </source>
</evidence>
<gene>
    <name evidence="3" type="ORF">FQN60_001555</name>
</gene>
<evidence type="ECO:0000313" key="3">
    <source>
        <dbReference type="EMBL" id="KAA8588361.1"/>
    </source>
</evidence>
<dbReference type="InterPro" id="IPR036860">
    <property type="entry name" value="SH2_dom_sf"/>
</dbReference>
<dbReference type="GO" id="GO:0007165">
    <property type="term" value="P:signal transduction"/>
    <property type="evidence" value="ECO:0007669"/>
    <property type="project" value="InterPro"/>
</dbReference>
<dbReference type="EMBL" id="VOFY01000011">
    <property type="protein sequence ID" value="KAA8588361.1"/>
    <property type="molecule type" value="Genomic_DNA"/>
</dbReference>
<evidence type="ECO:0000259" key="2">
    <source>
        <dbReference type="Pfam" id="PF00017"/>
    </source>
</evidence>
<evidence type="ECO:0000313" key="4">
    <source>
        <dbReference type="Proteomes" id="UP000327493"/>
    </source>
</evidence>
<reference evidence="3 4" key="1">
    <citation type="submission" date="2019-08" db="EMBL/GenBank/DDBJ databases">
        <title>A chromosome-level genome assembly, high-density linkage maps, and genome scans reveal the genomic architecture of hybrid incompatibilities underlying speciation via character displacement in darters (Percidae: Etheostominae).</title>
        <authorList>
            <person name="Moran R.L."/>
            <person name="Catchen J.M."/>
            <person name="Fuller R.C."/>
        </authorList>
    </citation>
    <scope>NUCLEOTIDE SEQUENCE [LARGE SCALE GENOMIC DNA]</scope>
    <source>
        <strain evidence="3">EspeVRDwgs_2016</strain>
        <tissue evidence="3">Muscle</tissue>
    </source>
</reference>
<protein>
    <recommendedName>
        <fullName evidence="2">SH2 domain-containing protein</fullName>
    </recommendedName>
</protein>
<organism evidence="3 4">
    <name type="scientific">Etheostoma spectabile</name>
    <name type="common">orangethroat darter</name>
    <dbReference type="NCBI Taxonomy" id="54343"/>
    <lineage>
        <taxon>Eukaryota</taxon>
        <taxon>Metazoa</taxon>
        <taxon>Chordata</taxon>
        <taxon>Craniata</taxon>
        <taxon>Vertebrata</taxon>
        <taxon>Euteleostomi</taxon>
        <taxon>Actinopterygii</taxon>
        <taxon>Neopterygii</taxon>
        <taxon>Teleostei</taxon>
        <taxon>Neoteleostei</taxon>
        <taxon>Acanthomorphata</taxon>
        <taxon>Eupercaria</taxon>
        <taxon>Perciformes</taxon>
        <taxon>Percoidei</taxon>
        <taxon>Percidae</taxon>
        <taxon>Etheostomatinae</taxon>
        <taxon>Etheostoma</taxon>
    </lineage>
</organism>
<feature type="non-terminal residue" evidence="3">
    <location>
        <position position="100"/>
    </location>
</feature>
<dbReference type="AlphaFoldDB" id="A0A5J5D9U0"/>
<feature type="domain" description="SH2" evidence="2">
    <location>
        <begin position="2"/>
        <end position="48"/>
    </location>
</feature>
<dbReference type="PANTHER" id="PTHR11801">
    <property type="entry name" value="SIGNAL TRANSDUCER AND ACTIVATOR OF TRANSCRIPTION"/>
    <property type="match status" value="1"/>
</dbReference>
<comment type="caution">
    <text evidence="3">The sequence shown here is derived from an EMBL/GenBank/DDBJ whole genome shotgun (WGS) entry which is preliminary data.</text>
</comment>
<dbReference type="SUPFAM" id="SSF55550">
    <property type="entry name" value="SH2 domain"/>
    <property type="match status" value="1"/>
</dbReference>